<organism evidence="4 5">
    <name type="scientific">Paenibacillus odorifer</name>
    <dbReference type="NCBI Taxonomy" id="189426"/>
    <lineage>
        <taxon>Bacteria</taxon>
        <taxon>Bacillati</taxon>
        <taxon>Bacillota</taxon>
        <taxon>Bacilli</taxon>
        <taxon>Bacillales</taxon>
        <taxon>Paenibacillaceae</taxon>
        <taxon>Paenibacillus</taxon>
    </lineage>
</organism>
<dbReference type="AlphaFoldDB" id="A0A1R0XDK8"/>
<keyword evidence="1 2" id="KW-0238">DNA-binding</keyword>
<comment type="caution">
    <text evidence="4">The sequence shown here is derived from an EMBL/GenBank/DDBJ whole genome shotgun (WGS) entry which is preliminary data.</text>
</comment>
<dbReference type="InterPro" id="IPR009057">
    <property type="entry name" value="Homeodomain-like_sf"/>
</dbReference>
<evidence type="ECO:0000256" key="2">
    <source>
        <dbReference type="PROSITE-ProRule" id="PRU00335"/>
    </source>
</evidence>
<dbReference type="GO" id="GO:0003677">
    <property type="term" value="F:DNA binding"/>
    <property type="evidence" value="ECO:0007669"/>
    <property type="project" value="UniProtKB-UniRule"/>
</dbReference>
<feature type="DNA-binding region" description="H-T-H motif" evidence="2">
    <location>
        <begin position="32"/>
        <end position="51"/>
    </location>
</feature>
<dbReference type="Gene3D" id="1.10.357.10">
    <property type="entry name" value="Tetracycline Repressor, domain 2"/>
    <property type="match status" value="1"/>
</dbReference>
<evidence type="ECO:0000256" key="1">
    <source>
        <dbReference type="ARBA" id="ARBA00023125"/>
    </source>
</evidence>
<dbReference type="InterPro" id="IPR001647">
    <property type="entry name" value="HTH_TetR"/>
</dbReference>
<dbReference type="EMBL" id="MKQP01000014">
    <property type="protein sequence ID" value="OMD33163.1"/>
    <property type="molecule type" value="Genomic_DNA"/>
</dbReference>
<proteinExistence type="predicted"/>
<evidence type="ECO:0000259" key="3">
    <source>
        <dbReference type="PROSITE" id="PS50977"/>
    </source>
</evidence>
<dbReference type="PANTHER" id="PTHR43479:SF11">
    <property type="entry name" value="ACREF_ENVCD OPERON REPRESSOR-RELATED"/>
    <property type="match status" value="1"/>
</dbReference>
<reference evidence="4 5" key="1">
    <citation type="submission" date="2016-10" db="EMBL/GenBank/DDBJ databases">
        <title>Paenibacillus species isolates.</title>
        <authorList>
            <person name="Beno S.M."/>
        </authorList>
    </citation>
    <scope>NUCLEOTIDE SEQUENCE [LARGE SCALE GENOMIC DNA]</scope>
    <source>
        <strain evidence="4 5">FSL H7-0604</strain>
    </source>
</reference>
<dbReference type="RefSeq" id="WP_076178982.1">
    <property type="nucleotide sequence ID" value="NZ_MKQP01000014.1"/>
</dbReference>
<gene>
    <name evidence="4" type="ORF">BJP51_12420</name>
</gene>
<sequence>MNLREKQMQMTREIIKDTALSLFCAQGIERTDMAQIAEQAGISRRTLYHHYKDKEELAAQIYVLNLERMFGQLLFDFDFEHPVQSLENILDKYLALRDQQEALIYYDAIFGVYYSTLSKNPAELPDFKQAMEGWYSRLILLESISVAPEEKNKWLDILHKSTHLYFMYLQKAVIITHQRGGVVTEEDRVMDRQFKDFIMFGVRQSQNQTNP</sequence>
<feature type="domain" description="HTH tetR-type" evidence="3">
    <location>
        <begin position="9"/>
        <end position="69"/>
    </location>
</feature>
<dbReference type="PANTHER" id="PTHR43479">
    <property type="entry name" value="ACREF/ENVCD OPERON REPRESSOR-RELATED"/>
    <property type="match status" value="1"/>
</dbReference>
<evidence type="ECO:0000313" key="4">
    <source>
        <dbReference type="EMBL" id="OMD33163.1"/>
    </source>
</evidence>
<dbReference type="InterPro" id="IPR050624">
    <property type="entry name" value="HTH-type_Tx_Regulator"/>
</dbReference>
<dbReference type="PRINTS" id="PR00455">
    <property type="entry name" value="HTHTETR"/>
</dbReference>
<dbReference type="Pfam" id="PF00440">
    <property type="entry name" value="TetR_N"/>
    <property type="match status" value="1"/>
</dbReference>
<protein>
    <recommendedName>
        <fullName evidence="3">HTH tetR-type domain-containing protein</fullName>
    </recommendedName>
</protein>
<dbReference type="Proteomes" id="UP000187465">
    <property type="component" value="Unassembled WGS sequence"/>
</dbReference>
<accession>A0A1R0XDK8</accession>
<dbReference type="SUPFAM" id="SSF46689">
    <property type="entry name" value="Homeodomain-like"/>
    <property type="match status" value="1"/>
</dbReference>
<evidence type="ECO:0000313" key="5">
    <source>
        <dbReference type="Proteomes" id="UP000187465"/>
    </source>
</evidence>
<name>A0A1R0XDK8_9BACL</name>
<dbReference type="PROSITE" id="PS50977">
    <property type="entry name" value="HTH_TETR_2"/>
    <property type="match status" value="1"/>
</dbReference>